<dbReference type="PANTHER" id="PTHR28641:SF1">
    <property type="entry name" value="MALONYL-COA DECARBOXYLASE, MITOCHONDRIAL"/>
    <property type="match status" value="1"/>
</dbReference>
<evidence type="ECO:0000313" key="5">
    <source>
        <dbReference type="Proteomes" id="UP001205105"/>
    </source>
</evidence>
<dbReference type="EMBL" id="JADXDR010000209">
    <property type="protein sequence ID" value="KAI7836009.1"/>
    <property type="molecule type" value="Genomic_DNA"/>
</dbReference>
<feature type="domain" description="Malonyl-CoA decarboxylase C-terminal" evidence="2">
    <location>
        <begin position="454"/>
        <end position="549"/>
    </location>
</feature>
<organism evidence="4 5">
    <name type="scientific">Chlorella ohadii</name>
    <dbReference type="NCBI Taxonomy" id="2649997"/>
    <lineage>
        <taxon>Eukaryota</taxon>
        <taxon>Viridiplantae</taxon>
        <taxon>Chlorophyta</taxon>
        <taxon>core chlorophytes</taxon>
        <taxon>Trebouxiophyceae</taxon>
        <taxon>Chlorellales</taxon>
        <taxon>Chlorellaceae</taxon>
        <taxon>Chlorella clade</taxon>
        <taxon>Chlorella</taxon>
    </lineage>
</organism>
<dbReference type="InterPro" id="IPR038351">
    <property type="entry name" value="MCD_N_sf"/>
</dbReference>
<dbReference type="InterPro" id="IPR007956">
    <property type="entry name" value="Malonyl_CoA_deC_C"/>
</dbReference>
<feature type="region of interest" description="Disordered" evidence="1">
    <location>
        <begin position="420"/>
        <end position="455"/>
    </location>
</feature>
<feature type="domain" description="Malonyl-CoA decarboxylase N-terminal" evidence="3">
    <location>
        <begin position="66"/>
        <end position="174"/>
    </location>
</feature>
<accession>A0AAD5DKH9</accession>
<dbReference type="GO" id="GO:0005759">
    <property type="term" value="C:mitochondrial matrix"/>
    <property type="evidence" value="ECO:0007669"/>
    <property type="project" value="TreeGrafter"/>
</dbReference>
<dbReference type="GO" id="GO:0006085">
    <property type="term" value="P:acetyl-CoA biosynthetic process"/>
    <property type="evidence" value="ECO:0007669"/>
    <property type="project" value="TreeGrafter"/>
</dbReference>
<evidence type="ECO:0000313" key="4">
    <source>
        <dbReference type="EMBL" id="KAI7836009.1"/>
    </source>
</evidence>
<dbReference type="Pfam" id="PF17408">
    <property type="entry name" value="MCD_N"/>
    <property type="match status" value="1"/>
</dbReference>
<dbReference type="GO" id="GO:0006633">
    <property type="term" value="P:fatty acid biosynthetic process"/>
    <property type="evidence" value="ECO:0007669"/>
    <property type="project" value="InterPro"/>
</dbReference>
<feature type="region of interest" description="Disordered" evidence="1">
    <location>
        <begin position="269"/>
        <end position="301"/>
    </location>
</feature>
<feature type="domain" description="Malonyl-CoA decarboxylase C-terminal" evidence="2">
    <location>
        <begin position="177"/>
        <end position="262"/>
    </location>
</feature>
<dbReference type="GO" id="GO:2001294">
    <property type="term" value="P:malonyl-CoA catabolic process"/>
    <property type="evidence" value="ECO:0007669"/>
    <property type="project" value="TreeGrafter"/>
</dbReference>
<evidence type="ECO:0000259" key="2">
    <source>
        <dbReference type="Pfam" id="PF05292"/>
    </source>
</evidence>
<dbReference type="Gene3D" id="3.40.630.150">
    <property type="entry name" value="Malonyl-CoA decarboxylase, catalytic domain"/>
    <property type="match status" value="1"/>
</dbReference>
<dbReference type="Gene3D" id="1.20.140.90">
    <property type="entry name" value="Malonyl-CoA decarboxylase, oligemerization domain"/>
    <property type="match status" value="1"/>
</dbReference>
<dbReference type="GO" id="GO:0050080">
    <property type="term" value="F:malonyl-CoA decarboxylase activity"/>
    <property type="evidence" value="ECO:0007669"/>
    <property type="project" value="InterPro"/>
</dbReference>
<dbReference type="Proteomes" id="UP001205105">
    <property type="component" value="Unassembled WGS sequence"/>
</dbReference>
<sequence>MHPSVRPAVALRDEDVRQLLSTALRLRHGKAQSSLPEQLMAVFIQYYRRLDGIDRLALFHNLTASFGVQAAEVDAAAASWQALRAQHAQPPSGLASDTVALGGEPLVKAAAALAAAATPRYARLFVPLSQQPGGIKFLVDMRADLLQAIQEQPSGAAPLRALSDALRASLAEWFSVGLLQLRRISWEASSAELLEKVAAGEAVHAFASWRDLKGRLDDHNRRCYAFFHEAMPGEPLVVLHTALTHSVAGSMDDLLPPAAHEARLLHVAAQARHHAPPPSDRTWEDPPAAGQEQLRNGQRYAVQQAAPEEGDGQAAGGAGEPETAAGGPTVAVFYSISATQKGLAGVDLGNFLIKQVAHRVVAEFPSVHTLCTLSPLPGFSDWLRLQLARAAQQLPPAAPLLLPDEAAALEAVAAGHLPSAQPAAAAQQEADGSGRAQGGPGGPPSSAADAAALAQEQQQQQRAAALLSWALADDAWLHSSRLEAAVQRPLLRLAAHYLLRERRRGLSLDPVANFHLRNGASVLRLNWRGDTSAAGLARSHGLMVNYQYELDKLADNNRAYLVSGVVGAAPAVRALLREGGGG</sequence>
<name>A0AAD5DKH9_9CHLO</name>
<dbReference type="InterPro" id="IPR042303">
    <property type="entry name" value="Malonyl_CoA_deC_C_sf"/>
</dbReference>
<dbReference type="InterPro" id="IPR035372">
    <property type="entry name" value="MCD_N"/>
</dbReference>
<keyword evidence="5" id="KW-1185">Reference proteome</keyword>
<dbReference type="PANTHER" id="PTHR28641">
    <property type="match status" value="1"/>
</dbReference>
<evidence type="ECO:0000256" key="1">
    <source>
        <dbReference type="SAM" id="MobiDB-lite"/>
    </source>
</evidence>
<dbReference type="GO" id="GO:0005782">
    <property type="term" value="C:peroxisomal matrix"/>
    <property type="evidence" value="ECO:0007669"/>
    <property type="project" value="TreeGrafter"/>
</dbReference>
<reference evidence="4" key="1">
    <citation type="submission" date="2020-11" db="EMBL/GenBank/DDBJ databases">
        <title>Chlorella ohadii genome sequencing and assembly.</title>
        <authorList>
            <person name="Murik O."/>
            <person name="Treves H."/>
            <person name="Kedem I."/>
            <person name="Shotland Y."/>
            <person name="Kaplan A."/>
        </authorList>
    </citation>
    <scope>NUCLEOTIDE SEQUENCE</scope>
    <source>
        <strain evidence="4">1</strain>
    </source>
</reference>
<feature type="compositionally biased region" description="Low complexity" evidence="1">
    <location>
        <begin position="444"/>
        <end position="455"/>
    </location>
</feature>
<evidence type="ECO:0000259" key="3">
    <source>
        <dbReference type="Pfam" id="PF17408"/>
    </source>
</evidence>
<dbReference type="Pfam" id="PF05292">
    <property type="entry name" value="MCD"/>
    <property type="match status" value="3"/>
</dbReference>
<comment type="caution">
    <text evidence="4">The sequence shown here is derived from an EMBL/GenBank/DDBJ whole genome shotgun (WGS) entry which is preliminary data.</text>
</comment>
<dbReference type="InterPro" id="IPR038917">
    <property type="entry name" value="Malonyl_CoA_deC"/>
</dbReference>
<feature type="domain" description="Malonyl-CoA decarboxylase C-terminal" evidence="2">
    <location>
        <begin position="328"/>
        <end position="392"/>
    </location>
</feature>
<feature type="compositionally biased region" description="Low complexity" evidence="1">
    <location>
        <begin position="420"/>
        <end position="434"/>
    </location>
</feature>
<gene>
    <name evidence="4" type="ORF">COHA_010093</name>
</gene>
<evidence type="ECO:0008006" key="6">
    <source>
        <dbReference type="Google" id="ProtNLM"/>
    </source>
</evidence>
<protein>
    <recommendedName>
        <fullName evidence="6">Malonyl-CoA decarboxylase</fullName>
    </recommendedName>
</protein>
<dbReference type="AlphaFoldDB" id="A0AAD5DKH9"/>
<proteinExistence type="predicted"/>